<gene>
    <name evidence="2" type="ORF">SAMN04488055_5456</name>
</gene>
<accession>A0A1N6KAT1</accession>
<protein>
    <recommendedName>
        <fullName evidence="4">NVEALA protein</fullName>
    </recommendedName>
</protein>
<keyword evidence="1" id="KW-0732">Signal</keyword>
<evidence type="ECO:0000313" key="2">
    <source>
        <dbReference type="EMBL" id="SIO53662.1"/>
    </source>
</evidence>
<evidence type="ECO:0000313" key="3">
    <source>
        <dbReference type="Proteomes" id="UP000185003"/>
    </source>
</evidence>
<organism evidence="2 3">
    <name type="scientific">Chitinophaga niabensis</name>
    <dbReference type="NCBI Taxonomy" id="536979"/>
    <lineage>
        <taxon>Bacteria</taxon>
        <taxon>Pseudomonadati</taxon>
        <taxon>Bacteroidota</taxon>
        <taxon>Chitinophagia</taxon>
        <taxon>Chitinophagales</taxon>
        <taxon>Chitinophagaceae</taxon>
        <taxon>Chitinophaga</taxon>
    </lineage>
</organism>
<proteinExistence type="predicted"/>
<dbReference type="OrthoDB" id="676801at2"/>
<dbReference type="InterPro" id="IPR045391">
    <property type="entry name" value="DUF6520"/>
</dbReference>
<dbReference type="Proteomes" id="UP000185003">
    <property type="component" value="Unassembled WGS sequence"/>
</dbReference>
<evidence type="ECO:0000256" key="1">
    <source>
        <dbReference type="SAM" id="SignalP"/>
    </source>
</evidence>
<dbReference type="EMBL" id="FSRA01000002">
    <property type="protein sequence ID" value="SIO53662.1"/>
    <property type="molecule type" value="Genomic_DNA"/>
</dbReference>
<feature type="signal peptide" evidence="1">
    <location>
        <begin position="1"/>
        <end position="21"/>
    </location>
</feature>
<sequence>MKKKLFLSASAFMLAIGGAFATQLLVVDLGYSRIQDVPTQSAPCVDRKECDGGQFACKATFEDNGILYVGIDMYKVPTTNPCTILLTHSEEN</sequence>
<reference evidence="2 3" key="1">
    <citation type="submission" date="2016-11" db="EMBL/GenBank/DDBJ databases">
        <authorList>
            <person name="Jaros S."/>
            <person name="Januszkiewicz K."/>
            <person name="Wedrychowicz H."/>
        </authorList>
    </citation>
    <scope>NUCLEOTIDE SEQUENCE [LARGE SCALE GENOMIC DNA]</scope>
    <source>
        <strain evidence="2 3">DSM 24787</strain>
    </source>
</reference>
<dbReference type="Pfam" id="PF20130">
    <property type="entry name" value="DUF6520"/>
    <property type="match status" value="1"/>
</dbReference>
<name>A0A1N6KAT1_9BACT</name>
<feature type="chain" id="PRO_5012523328" description="NVEALA protein" evidence="1">
    <location>
        <begin position="22"/>
        <end position="92"/>
    </location>
</feature>
<keyword evidence="3" id="KW-1185">Reference proteome</keyword>
<dbReference type="RefSeq" id="WP_074242680.1">
    <property type="nucleotide sequence ID" value="NZ_FSRA01000002.1"/>
</dbReference>
<evidence type="ECO:0008006" key="4">
    <source>
        <dbReference type="Google" id="ProtNLM"/>
    </source>
</evidence>
<dbReference type="AlphaFoldDB" id="A0A1N6KAT1"/>